<dbReference type="OrthoDB" id="9758406at2"/>
<reference evidence="5" key="1">
    <citation type="submission" date="2017-02" db="EMBL/GenBank/DDBJ databases">
        <authorList>
            <person name="Varghese N."/>
            <person name="Submissions S."/>
        </authorList>
    </citation>
    <scope>NUCLEOTIDE SEQUENCE [LARGE SCALE GENOMIC DNA]</scope>
    <source>
        <strain evidence="5">DSM 22385</strain>
    </source>
</reference>
<dbReference type="Pfam" id="PF00932">
    <property type="entry name" value="LTD"/>
    <property type="match status" value="6"/>
</dbReference>
<feature type="chain" id="PRO_5013046731" evidence="2">
    <location>
        <begin position="19"/>
        <end position="2220"/>
    </location>
</feature>
<dbReference type="InterPro" id="IPR032812">
    <property type="entry name" value="SbsA_Ig"/>
</dbReference>
<dbReference type="InterPro" id="IPR001322">
    <property type="entry name" value="Lamin_tail_dom"/>
</dbReference>
<keyword evidence="1 2" id="KW-0732">Signal</keyword>
<proteinExistence type="predicted"/>
<dbReference type="PROSITE" id="PS51841">
    <property type="entry name" value="LTD"/>
    <property type="match status" value="1"/>
</dbReference>
<evidence type="ECO:0000259" key="3">
    <source>
        <dbReference type="PROSITE" id="PS51841"/>
    </source>
</evidence>
<dbReference type="Proteomes" id="UP000189981">
    <property type="component" value="Unassembled WGS sequence"/>
</dbReference>
<organism evidence="4 5">
    <name type="scientific">Daejeonella lutea</name>
    <dbReference type="NCBI Taxonomy" id="572036"/>
    <lineage>
        <taxon>Bacteria</taxon>
        <taxon>Pseudomonadati</taxon>
        <taxon>Bacteroidota</taxon>
        <taxon>Sphingobacteriia</taxon>
        <taxon>Sphingobacteriales</taxon>
        <taxon>Sphingobacteriaceae</taxon>
        <taxon>Daejeonella</taxon>
    </lineage>
</organism>
<dbReference type="RefSeq" id="WP_079702383.1">
    <property type="nucleotide sequence ID" value="NZ_FUYR01000002.1"/>
</dbReference>
<dbReference type="InterPro" id="IPR036415">
    <property type="entry name" value="Lamin_tail_dom_sf"/>
</dbReference>
<feature type="signal peptide" evidence="2">
    <location>
        <begin position="1"/>
        <end position="18"/>
    </location>
</feature>
<evidence type="ECO:0000256" key="1">
    <source>
        <dbReference type="ARBA" id="ARBA00022729"/>
    </source>
</evidence>
<gene>
    <name evidence="4" type="ORF">SAMN05661099_1825</name>
</gene>
<dbReference type="Gene3D" id="2.60.40.1220">
    <property type="match status" value="6"/>
</dbReference>
<dbReference type="Gene3D" id="2.60.40.4070">
    <property type="match status" value="1"/>
</dbReference>
<dbReference type="InterPro" id="IPR014755">
    <property type="entry name" value="Cu-Rt/internalin_Ig-like"/>
</dbReference>
<dbReference type="SUPFAM" id="SSF74853">
    <property type="entry name" value="Lamin A/C globular tail domain"/>
    <property type="match status" value="3"/>
</dbReference>
<evidence type="ECO:0000313" key="5">
    <source>
        <dbReference type="Proteomes" id="UP000189981"/>
    </source>
</evidence>
<accession>A0A1T5CSD6</accession>
<evidence type="ECO:0000313" key="4">
    <source>
        <dbReference type="EMBL" id="SKB62408.1"/>
    </source>
</evidence>
<feature type="domain" description="LTD" evidence="3">
    <location>
        <begin position="1664"/>
        <end position="1788"/>
    </location>
</feature>
<sequence length="2220" mass="246909">MKKVLIIFLLFFTSKLHAQLTDDFNDGNFTGNPAWTGSNGGGDFVVIDNKLRSNSSNANSSFYLSTENLLAINVQWEFWVNLQFSTSGSNYMDIYVVSDKADLKSSLINGYFIRIGNTDDEISLYKRTGAANAIVKIIDGANGSVGSSNNTIKIKLKRDHSGTFTLDREIVGAGSSYITEGNVIDISHTTASHFGILVQQSTSSFFQKHFIDNVLIVPITTDTSPPFVTTVSNIDSNTVEILFNEPMDTVSVKTPYNYLLNNNSGSILNIKTTNDPAKFILNLTKTLESGSHLLAVTNVKDRNGNLIGHNNFGSFTYIKPYFVRYGDIVINEIFADPSPQIDLPSVEFVELRNTSSQKLSLKNWKFTDSGGSSTLGEIQIEPDSFVILCAKADTADYKSFGNVIGLSPWPTLNNSGEILKLLSPENRIIDSVRYSDTWYRNSLKKLGGWTLERRDPVSKCESRFNWFASTDSSGGTPGRENSIHIEGYDLMPLIADSIKQTSDTSISIKFNKHLDAAALIPANFKLIPNNSTVKKITADIDLKTVQLTYDKNLEAGIEYQLQIFNLKDCGGKLIGSPQEGLKFKTIKTSPIIEPADTANLIISEIFADPSPEVHLPLAEFIELHNPTKDTVDLDKWTLSDPTTMAMIRGQKILPQEFIIICPIADTVQYKSYGRTIGVSPWPSLNNNSDQIILRSSKNRIVDSVGYSDMWYKNVSKKAGGWSMEKVDLKSVCEDFFNWTASIDTNGGTPGKPNSVNISNYDGIKLKVDSVKLTSDTTVKLYFNKHLNGATLIPVNFQLTPENPLRKITSDIQVKEITLSYYKRFESGTNYQITISGIKDCSGNLIFQQTPLSFKTKPPQPPVFVKPDTAMLVISEIFADPSPEVHLPLAEFIEIHNPSKDTIDLDKWTLSDPATMATIRGQKIQPLEYIILCPIADTVHYKLYGRTIGLNPWPSLNNAADLISLKSFKNRTVDSIAYSDAWYKNISKKAGGWSMEKVDLKSVCEDFFNWTASIDTNGGTPGKPNSVNISNYDGIKLKVDSVKLTSDTTVKLYFNKHLNSATLIPVHFQLTPENPLRKITSDIQVKEITLSYSKRFESGTNYQITISGIKDCSGNLIFQQTPLSFKTKPPQPPVFVKPDTAMLVISEIFADPSPEVHLPLAEFIEIHNPTKDTVDLDKWTLSDPTTMAMIRGQKILPQEFIIICPIADTVQYKPYGRTIGLTPWPSLNNNTDQIILRSFKNRIVDSVGYSDMWYRNINKKAGGWSIEKIDLKSICEDFFNWTAATDTNGGTPGKRNSVNILGYDVIPLRIDSIKLTTDSTLKLTFNKHMNTATFVAENFNLNPTNGKIMKITTDNFAKEVTLTYNKRIPASSEFQLFLSNLKDCSGNLIDPHSILKFKTPPPPPVAKIPNDTARILITEIFADPSPEVNLPLAEFIEIYNPSADTVNLDRWIISDPTTKALIRQQKILPGEYVILCPMADTTFYKPYGKTIGLSPWPSLNNAADQICFRSFKNRLVDSVAYSDKWYRDRTKKNGGWSLERVNLSDNSCGFYNWASSTDKSGGTPGRKNSGNINYRLREIEINSLLRLSDSTVAIYLSSIPDTAYLKLANFTINNNIGSATAIHIEDDYKTIHLTYASKFQEGVTYILKADSLFSCNGYNANIPARQVSFTIPVVPELEYPIVINEIFADPSPQVGLPETEFIELYNPTDKTVSLKGMIYGDETSQYRFTHGEIPALSYLILTPEKDTINFIAFGKVMGIPGWPNLANDKDVLILKSNKGRELQRVAYNASWYKDTAKKSGGYSLEMINHMSICKDSQNWSASRDPLGGTPGRPNSVYNNTSSESLKLINVVMMDSLSILLTFSKPIDSLSASFPNKYHVNNGAGIPEFIFPLSPTFEKVLIKFSKPLARGHVYKITAIDLTDCAGSTIQASSGSMEFFLANKIVKDAILVNEILFNPRSGGVDFVEIYNNTKHTLDLKDLSIATILKDTVSNAKAISLNQRLFESGQYLAITSDPEILKKEYIIENPDKLLKASLPQFNDDRGTVVLVSNGGRVDQFDYTDKLHFPLLKSLEGVSLERSSFNLRANEPGNFRSATAASGYATPGKKNSQYSEVIIGNDEFKLISRTFSPDNDGFEDQLQISYKTPVPGMVANVKIFNDRGALIRNLVKNLTLNTTGLLVWDGLDELTNPAIAGIYILYAEIFDTNGNVKKFRKSFALATKL</sequence>
<evidence type="ECO:0000256" key="2">
    <source>
        <dbReference type="SAM" id="SignalP"/>
    </source>
</evidence>
<protein>
    <submittedName>
        <fullName evidence="4">Lamin Tail Domain</fullName>
    </submittedName>
</protein>
<keyword evidence="5" id="KW-1185">Reference proteome</keyword>
<name>A0A1T5CSD6_9SPHI</name>
<dbReference type="EMBL" id="FUYR01000002">
    <property type="protein sequence ID" value="SKB62408.1"/>
    <property type="molecule type" value="Genomic_DNA"/>
</dbReference>
<dbReference type="STRING" id="572036.SAMN05661099_1825"/>
<dbReference type="Pfam" id="PF13205">
    <property type="entry name" value="Big_5"/>
    <property type="match status" value="2"/>
</dbReference>